<dbReference type="CDD" id="cd16010">
    <property type="entry name" value="iPGM"/>
    <property type="match status" value="1"/>
</dbReference>
<dbReference type="PANTHER" id="PTHR31637">
    <property type="entry name" value="2,3-BISPHOSPHOGLYCERATE-INDEPENDENT PHOSPHOGLYCERATE MUTASE"/>
    <property type="match status" value="1"/>
</dbReference>
<feature type="binding site" evidence="8">
    <location>
        <begin position="260"/>
        <end position="263"/>
    </location>
    <ligand>
        <name>substrate</name>
    </ligand>
</feature>
<evidence type="ECO:0000256" key="4">
    <source>
        <dbReference type="ARBA" id="ARBA00022723"/>
    </source>
</evidence>
<protein>
    <recommendedName>
        <fullName evidence="8 9">2,3-bisphosphoglycerate-independent phosphoglycerate mutase</fullName>
        <shortName evidence="8">BPG-independent PGAM</shortName>
        <shortName evidence="8">Phosphoglyceromutase</shortName>
        <shortName evidence="8">iPGM</shortName>
        <ecNumber evidence="8 9">5.4.2.12</ecNumber>
    </recommendedName>
</protein>
<feature type="binding site" evidence="8">
    <location>
        <position position="126"/>
    </location>
    <ligand>
        <name>substrate</name>
    </ligand>
</feature>
<dbReference type="InterPro" id="IPR011258">
    <property type="entry name" value="BPG-indep_PGM_N"/>
</dbReference>
<feature type="binding site" evidence="8">
    <location>
        <position position="335"/>
    </location>
    <ligand>
        <name>substrate</name>
    </ligand>
</feature>
<dbReference type="RefSeq" id="WP_256547288.1">
    <property type="nucleotide sequence ID" value="NZ_CP101809.1"/>
</dbReference>
<dbReference type="GO" id="GO:0004619">
    <property type="term" value="F:phosphoglycerate mutase activity"/>
    <property type="evidence" value="ECO:0007669"/>
    <property type="project" value="UniProtKB-EC"/>
</dbReference>
<dbReference type="PIRSF" id="PIRSF001492">
    <property type="entry name" value="IPGAM"/>
    <property type="match status" value="1"/>
</dbReference>
<feature type="active site" description="Phosphoserine intermediate" evidence="8">
    <location>
        <position position="65"/>
    </location>
</feature>
<keyword evidence="7 8" id="KW-0413">Isomerase</keyword>
<dbReference type="SUPFAM" id="SSF64158">
    <property type="entry name" value="2,3-Bisphosphoglycerate-independent phosphoglycerate mutase, substrate-binding domain"/>
    <property type="match status" value="1"/>
</dbReference>
<feature type="binding site" evidence="8">
    <location>
        <position position="441"/>
    </location>
    <ligand>
        <name>Mn(2+)</name>
        <dbReference type="ChEBI" id="CHEBI:29035"/>
        <label>2</label>
    </ligand>
</feature>
<dbReference type="InterPro" id="IPR017850">
    <property type="entry name" value="Alkaline_phosphatase_core_sf"/>
</dbReference>
<evidence type="ECO:0000256" key="9">
    <source>
        <dbReference type="NCBIfam" id="TIGR01307"/>
    </source>
</evidence>
<feature type="binding site" evidence="8">
    <location>
        <position position="404"/>
    </location>
    <ligand>
        <name>Mn(2+)</name>
        <dbReference type="ChEBI" id="CHEBI:29035"/>
        <label>1</label>
    </ligand>
</feature>
<evidence type="ECO:0000256" key="7">
    <source>
        <dbReference type="ARBA" id="ARBA00023235"/>
    </source>
</evidence>
<dbReference type="EMBL" id="JAUSWO010000001">
    <property type="protein sequence ID" value="MDQ0514022.1"/>
    <property type="molecule type" value="Genomic_DNA"/>
</dbReference>
<feature type="binding site" evidence="8">
    <location>
        <position position="442"/>
    </location>
    <ligand>
        <name>Mn(2+)</name>
        <dbReference type="ChEBI" id="CHEBI:29035"/>
        <label>2</label>
    </ligand>
</feature>
<feature type="binding site" evidence="8">
    <location>
        <position position="459"/>
    </location>
    <ligand>
        <name>Mn(2+)</name>
        <dbReference type="ChEBI" id="CHEBI:29035"/>
        <label>1</label>
    </ligand>
</feature>
<dbReference type="InterPro" id="IPR005995">
    <property type="entry name" value="Pgm_bpd_ind"/>
</dbReference>
<dbReference type="NCBIfam" id="TIGR01307">
    <property type="entry name" value="pgm_bpd_ind"/>
    <property type="match status" value="1"/>
</dbReference>
<dbReference type="PANTHER" id="PTHR31637:SF0">
    <property type="entry name" value="2,3-BISPHOSPHOGLYCERATE-INDEPENDENT PHOSPHOGLYCERATE MUTASE"/>
    <property type="match status" value="1"/>
</dbReference>
<dbReference type="Pfam" id="PF01676">
    <property type="entry name" value="Metalloenzyme"/>
    <property type="match status" value="1"/>
</dbReference>
<dbReference type="Pfam" id="PF06415">
    <property type="entry name" value="iPGM_N"/>
    <property type="match status" value="1"/>
</dbReference>
<dbReference type="EC" id="5.4.2.12" evidence="8 9"/>
<evidence type="ECO:0000256" key="2">
    <source>
        <dbReference type="ARBA" id="ARBA00004798"/>
    </source>
</evidence>
<feature type="binding site" evidence="8">
    <location>
        <position position="65"/>
    </location>
    <ligand>
        <name>Mn(2+)</name>
        <dbReference type="ChEBI" id="CHEBI:29035"/>
        <label>2</label>
    </ligand>
</feature>
<feature type="binding site" evidence="8">
    <location>
        <position position="192"/>
    </location>
    <ligand>
        <name>substrate</name>
    </ligand>
</feature>
<accession>A0ABU0LZA9</accession>
<evidence type="ECO:0000259" key="11">
    <source>
        <dbReference type="Pfam" id="PF06415"/>
    </source>
</evidence>
<keyword evidence="6 8" id="KW-0464">Manganese</keyword>
<proteinExistence type="inferred from homology"/>
<feature type="binding site" evidence="8">
    <location>
        <position position="186"/>
    </location>
    <ligand>
        <name>substrate</name>
    </ligand>
</feature>
<reference evidence="12" key="1">
    <citation type="submission" date="2023-07" db="EMBL/GenBank/DDBJ databases">
        <title>Genomic Encyclopedia of Type Strains, Phase IV (KMG-IV): sequencing the most valuable type-strain genomes for metagenomic binning, comparative biology and taxonomic classification.</title>
        <authorList>
            <person name="Goeker M."/>
        </authorList>
    </citation>
    <scope>NUCLEOTIDE SEQUENCE [LARGE SCALE GENOMIC DNA]</scope>
    <source>
        <strain evidence="12">DSM 21204</strain>
    </source>
</reference>
<evidence type="ECO:0000256" key="6">
    <source>
        <dbReference type="ARBA" id="ARBA00023211"/>
    </source>
</evidence>
<organism evidence="12 13">
    <name type="scientific">Mycoplasmoides fastidiosum</name>
    <dbReference type="NCBI Taxonomy" id="92758"/>
    <lineage>
        <taxon>Bacteria</taxon>
        <taxon>Bacillati</taxon>
        <taxon>Mycoplasmatota</taxon>
        <taxon>Mycoplasmoidales</taxon>
        <taxon>Mycoplasmoidaceae</taxon>
        <taxon>Mycoplasmoides</taxon>
    </lineage>
</organism>
<name>A0ABU0LZA9_9BACT</name>
<evidence type="ECO:0000256" key="8">
    <source>
        <dbReference type="HAMAP-Rule" id="MF_01038"/>
    </source>
</evidence>
<sequence length="512" mass="56750">MKSQHKKPIVLCIMDGWGLTDLNPGNAVALASTPNYDALWNKYPHATLLASGTAVGLPEGQMGNSEVGHMNLGAGRIVYTGLSLINKDIADGVFVSKPEFARIFAEVKKRKSKLHVMGLVSAGGVHSHTDHLMAFMDAAQANEVPYVLHAFTDGRDVSPDAALTDFVTIDQKLKATNGSWGLISGRYYAMDRDRRWERTALVYDALTQNQCDQRYQEPLSYLKAQHAEGITDEFIKPALATDFDQKMIQDNDVVFFFNFRPDRARQLSHLLRGSDQLYDYVPAFQVKNIFLATLMTYEKIIIDEVIYPPFAIEDTLGAILARHNKSQIRIAETEKYPHVTFFFDGGREVEYQDTKRILVPSPKVATYDLQPEMSAKEITEKLLPELAQHDVVILNYANPDMVGHTGVITATIKAVETVDHQIGVLEKAVSSLGGVMIIIADHGNAEVKLDEFNKPATSHTTNPVPLIVTDSSVSLRTDGILGDIAPTILDYLGIPQPEAMTRSTLIKSRRLP</sequence>
<keyword evidence="4 8" id="KW-0479">Metal-binding</keyword>
<feature type="binding site" evidence="8">
    <location>
        <position position="400"/>
    </location>
    <ligand>
        <name>Mn(2+)</name>
        <dbReference type="ChEBI" id="CHEBI:29035"/>
        <label>1</label>
    </ligand>
</feature>
<feature type="domain" description="BPG-independent PGAM N-terminal" evidence="11">
    <location>
        <begin position="85"/>
        <end position="299"/>
    </location>
</feature>
<dbReference type="SUPFAM" id="SSF53649">
    <property type="entry name" value="Alkaline phosphatase-like"/>
    <property type="match status" value="1"/>
</dbReference>
<feature type="domain" description="Metalloenzyme" evidence="10">
    <location>
        <begin position="7"/>
        <end position="495"/>
    </location>
</feature>
<evidence type="ECO:0000313" key="12">
    <source>
        <dbReference type="EMBL" id="MDQ0514022.1"/>
    </source>
</evidence>
<comment type="similarity">
    <text evidence="3 8">Belongs to the BPG-independent phosphoglycerate mutase family.</text>
</comment>
<evidence type="ECO:0000313" key="13">
    <source>
        <dbReference type="Proteomes" id="UP001240643"/>
    </source>
</evidence>
<keyword evidence="5 8" id="KW-0324">Glycolysis</keyword>
<dbReference type="Gene3D" id="3.40.720.10">
    <property type="entry name" value="Alkaline Phosphatase, subunit A"/>
    <property type="match status" value="1"/>
</dbReference>
<dbReference type="InterPro" id="IPR006124">
    <property type="entry name" value="Metalloenzyme"/>
</dbReference>
<dbReference type="InterPro" id="IPR036646">
    <property type="entry name" value="PGAM_B_sf"/>
</dbReference>
<keyword evidence="13" id="KW-1185">Reference proteome</keyword>
<dbReference type="Gene3D" id="3.40.1450.10">
    <property type="entry name" value="BPG-independent phosphoglycerate mutase, domain B"/>
    <property type="match status" value="1"/>
</dbReference>
<comment type="pathway">
    <text evidence="2 8">Carbohydrate degradation; glycolysis; pyruvate from D-glyceraldehyde 3-phosphate: step 3/5.</text>
</comment>
<feature type="binding site" evidence="8">
    <location>
        <position position="15"/>
    </location>
    <ligand>
        <name>Mn(2+)</name>
        <dbReference type="ChEBI" id="CHEBI:29035"/>
        <label>2</label>
    </ligand>
</feature>
<comment type="cofactor">
    <cofactor evidence="8">
        <name>Mn(2+)</name>
        <dbReference type="ChEBI" id="CHEBI:29035"/>
    </cofactor>
    <text evidence="8">Binds 2 manganese ions per subunit.</text>
</comment>
<evidence type="ECO:0000256" key="3">
    <source>
        <dbReference type="ARBA" id="ARBA00008819"/>
    </source>
</evidence>
<dbReference type="HAMAP" id="MF_01038">
    <property type="entry name" value="GpmI"/>
    <property type="match status" value="1"/>
</dbReference>
<evidence type="ECO:0000259" key="10">
    <source>
        <dbReference type="Pfam" id="PF01676"/>
    </source>
</evidence>
<evidence type="ECO:0000256" key="1">
    <source>
        <dbReference type="ARBA" id="ARBA00000370"/>
    </source>
</evidence>
<gene>
    <name evidence="8" type="primary">gpmI</name>
    <name evidence="12" type="ORF">J2Z62_000460</name>
</gene>
<dbReference type="Proteomes" id="UP001240643">
    <property type="component" value="Unassembled WGS sequence"/>
</dbReference>
<comment type="caution">
    <text evidence="12">The sequence shown here is derived from an EMBL/GenBank/DDBJ whole genome shotgun (WGS) entry which is preliminary data.</text>
</comment>
<evidence type="ECO:0000256" key="5">
    <source>
        <dbReference type="ARBA" id="ARBA00023152"/>
    </source>
</evidence>
<feature type="binding site" evidence="8">
    <location>
        <begin position="155"/>
        <end position="156"/>
    </location>
    <ligand>
        <name>substrate</name>
    </ligand>
</feature>
<comment type="function">
    <text evidence="8">Catalyzes the interconversion of 2-phosphoglycerate and 3-phosphoglycerate.</text>
</comment>
<comment type="subunit">
    <text evidence="8">Monomer.</text>
</comment>
<comment type="catalytic activity">
    <reaction evidence="1 8">
        <text>(2R)-2-phosphoglycerate = (2R)-3-phosphoglycerate</text>
        <dbReference type="Rhea" id="RHEA:15901"/>
        <dbReference type="ChEBI" id="CHEBI:58272"/>
        <dbReference type="ChEBI" id="CHEBI:58289"/>
        <dbReference type="EC" id="5.4.2.12"/>
    </reaction>
</comment>